<evidence type="ECO:0000256" key="2">
    <source>
        <dbReference type="ARBA" id="ARBA00022771"/>
    </source>
</evidence>
<dbReference type="PANTHER" id="PTHR33304:SF49">
    <property type="entry name" value="OS12G0161500 PROTEIN"/>
    <property type="match status" value="1"/>
</dbReference>
<dbReference type="GO" id="GO:0008270">
    <property type="term" value="F:zinc ion binding"/>
    <property type="evidence" value="ECO:0007669"/>
    <property type="project" value="UniProtKB-KW"/>
</dbReference>
<evidence type="ECO:0000256" key="1">
    <source>
        <dbReference type="ARBA" id="ARBA00022723"/>
    </source>
</evidence>
<keyword evidence="1" id="KW-0479">Metal-binding</keyword>
<organism evidence="8 9">
    <name type="scientific">Aristolochia fimbriata</name>
    <name type="common">White veined hardy Dutchman's pipe vine</name>
    <dbReference type="NCBI Taxonomy" id="158543"/>
    <lineage>
        <taxon>Eukaryota</taxon>
        <taxon>Viridiplantae</taxon>
        <taxon>Streptophyta</taxon>
        <taxon>Embryophyta</taxon>
        <taxon>Tracheophyta</taxon>
        <taxon>Spermatophyta</taxon>
        <taxon>Magnoliopsida</taxon>
        <taxon>Magnoliidae</taxon>
        <taxon>Piperales</taxon>
        <taxon>Aristolochiaceae</taxon>
        <taxon>Aristolochia</taxon>
    </lineage>
</organism>
<sequence>MSSRHYEFDLNSPPPQRKQETGSPRKGLDGETSSSPRQPAEKRKRQKSAETHGDPLKPNSGIVDTMTQSNYSGYFLSQPIKAPVWRGWFNCMGSIYGKMSGHLSNKACPRVIKESNKLHGFIDFEKLPKSVVWPRSFATAPPTDDNIGLFFFPDSLDDEPRFNDLVDEMSSKEMVLRAMVGRVELLLFSSLELPENYWRFAGMCYLWGIFKRRESTIPQQSQVVNLISDDEDPVGTDPDGPYGCSSLAIQPAFDPSMGEEQRNSSAFPSIGEEQGNPSDLSTMIRENQRNPCSLTTTGVERGNPAALPSIRQNQRNPCATRSSTGFSRSAFRFYSRSSASAVNTPTPAGLVIGHSRPLEPRTLKFHDGPTVPGMQRMPFQCGQTVPKREHSPVHADPREPGRDKMQLHHGGETLREIRGKLPIQYGDPTEVARDRLVLHNGGATLREIRGKLPLQNGEPSDQEMYRLLLQLHADRTARERYRLLQLQGDPRVRERGRLRSDGDPTTTRRREKLPLVADPSSCRSDRSTHHGGPTLREIDRIPLQGDPAVAEEIQRRFPLRSNPTARDRESLRVQHGGPTVLETEGLRLQSGGPTMQETERLRLRGDRTLCTREILRLLQQGALTVPETEGLLFQGDPAERVRHRAGDPTVPETERLSLQGDPTALEREGLPDHGGRTVRERGRMLPNRGRRRATAARERSALPSSGVSTDLVLFPLAPEGIGAQSEVREPDGSRHKRTR</sequence>
<keyword evidence="5" id="KW-0804">Transcription</keyword>
<keyword evidence="2" id="KW-0863">Zinc-finger</keyword>
<feature type="domain" description="AIPP2-like SPOC-like" evidence="7">
    <location>
        <begin position="85"/>
        <end position="210"/>
    </location>
</feature>
<keyword evidence="9" id="KW-1185">Reference proteome</keyword>
<feature type="region of interest" description="Disordered" evidence="6">
    <location>
        <begin position="642"/>
        <end position="704"/>
    </location>
</feature>
<feature type="compositionally biased region" description="Basic and acidic residues" evidence="6">
    <location>
        <begin position="664"/>
        <end position="683"/>
    </location>
</feature>
<dbReference type="PANTHER" id="PTHR33304">
    <property type="match status" value="1"/>
</dbReference>
<reference evidence="8 9" key="1">
    <citation type="submission" date="2021-07" db="EMBL/GenBank/DDBJ databases">
        <title>The Aristolochia fimbriata genome: insights into angiosperm evolution, floral development and chemical biosynthesis.</title>
        <authorList>
            <person name="Jiao Y."/>
        </authorList>
    </citation>
    <scope>NUCLEOTIDE SEQUENCE [LARGE SCALE GENOMIC DNA]</scope>
    <source>
        <strain evidence="8">IBCAS-2021</strain>
        <tissue evidence="8">Leaf</tissue>
    </source>
</reference>
<feature type="region of interest" description="Disordered" evidence="6">
    <location>
        <begin position="1"/>
        <end position="63"/>
    </location>
</feature>
<evidence type="ECO:0000256" key="3">
    <source>
        <dbReference type="ARBA" id="ARBA00022833"/>
    </source>
</evidence>
<feature type="region of interest" description="Disordered" evidence="6">
    <location>
        <begin position="718"/>
        <end position="739"/>
    </location>
</feature>
<proteinExistence type="predicted"/>
<dbReference type="EMBL" id="JAINDJ010000006">
    <property type="protein sequence ID" value="KAG9444569.1"/>
    <property type="molecule type" value="Genomic_DNA"/>
</dbReference>
<keyword evidence="4" id="KW-0805">Transcription regulation</keyword>
<dbReference type="AlphaFoldDB" id="A0AAV7E7H2"/>
<evidence type="ECO:0000256" key="5">
    <source>
        <dbReference type="ARBA" id="ARBA00023163"/>
    </source>
</evidence>
<feature type="region of interest" description="Disordered" evidence="6">
    <location>
        <begin position="492"/>
        <end position="538"/>
    </location>
</feature>
<dbReference type="Pfam" id="PF23121">
    <property type="entry name" value="SPOC_AIPP2"/>
    <property type="match status" value="1"/>
</dbReference>
<keyword evidence="3" id="KW-0862">Zinc</keyword>
<dbReference type="GO" id="GO:0034244">
    <property type="term" value="P:negative regulation of transcription elongation by RNA polymerase II"/>
    <property type="evidence" value="ECO:0007669"/>
    <property type="project" value="InterPro"/>
</dbReference>
<feature type="region of interest" description="Disordered" evidence="6">
    <location>
        <begin position="384"/>
        <end position="407"/>
    </location>
</feature>
<dbReference type="InterPro" id="IPR049914">
    <property type="entry name" value="PHD1-3/5-6"/>
</dbReference>
<dbReference type="InterPro" id="IPR056280">
    <property type="entry name" value="AIPP2-like_SPOC"/>
</dbReference>
<feature type="region of interest" description="Disordered" evidence="6">
    <location>
        <begin position="255"/>
        <end position="276"/>
    </location>
</feature>
<dbReference type="GO" id="GO:0140566">
    <property type="term" value="F:histone reader activity"/>
    <property type="evidence" value="ECO:0007669"/>
    <property type="project" value="InterPro"/>
</dbReference>
<gene>
    <name evidence="8" type="ORF">H6P81_015909</name>
</gene>
<name>A0AAV7E7H2_ARIFI</name>
<protein>
    <recommendedName>
        <fullName evidence="7">AIPP2-like SPOC-like domain-containing protein</fullName>
    </recommendedName>
</protein>
<evidence type="ECO:0000313" key="8">
    <source>
        <dbReference type="EMBL" id="KAG9444569.1"/>
    </source>
</evidence>
<accession>A0AAV7E7H2</accession>
<evidence type="ECO:0000259" key="7">
    <source>
        <dbReference type="Pfam" id="PF23121"/>
    </source>
</evidence>
<comment type="caution">
    <text evidence="8">The sequence shown here is derived from an EMBL/GenBank/DDBJ whole genome shotgun (WGS) entry which is preliminary data.</text>
</comment>
<feature type="compositionally biased region" description="Basic and acidic residues" evidence="6">
    <location>
        <begin position="386"/>
        <end position="407"/>
    </location>
</feature>
<feature type="compositionally biased region" description="Polar residues" evidence="6">
    <location>
        <begin position="310"/>
        <end position="323"/>
    </location>
</feature>
<dbReference type="Proteomes" id="UP000825729">
    <property type="component" value="Unassembled WGS sequence"/>
</dbReference>
<evidence type="ECO:0000313" key="9">
    <source>
        <dbReference type="Proteomes" id="UP000825729"/>
    </source>
</evidence>
<feature type="region of interest" description="Disordered" evidence="6">
    <location>
        <begin position="295"/>
        <end position="323"/>
    </location>
</feature>
<evidence type="ECO:0000256" key="6">
    <source>
        <dbReference type="SAM" id="MobiDB-lite"/>
    </source>
</evidence>
<evidence type="ECO:0000256" key="4">
    <source>
        <dbReference type="ARBA" id="ARBA00023015"/>
    </source>
</evidence>
<feature type="compositionally biased region" description="Basic and acidic residues" evidence="6">
    <location>
        <begin position="492"/>
        <end position="508"/>
    </location>
</feature>